<dbReference type="EMBL" id="CP136051">
    <property type="protein sequence ID" value="WOK06248.1"/>
    <property type="molecule type" value="Genomic_DNA"/>
</dbReference>
<accession>A0ABZ0IP69</accession>
<feature type="transmembrane region" description="Helical" evidence="1">
    <location>
        <begin position="114"/>
        <end position="133"/>
    </location>
</feature>
<protein>
    <submittedName>
        <fullName evidence="2">Rod shape-determining protein MreD</fullName>
    </submittedName>
</protein>
<feature type="transmembrane region" description="Helical" evidence="1">
    <location>
        <begin position="6"/>
        <end position="24"/>
    </location>
</feature>
<reference evidence="2 3" key="1">
    <citation type="journal article" date="2023" name="Microbiol. Resour. Announc.">
        <title>Complete Genome Sequence of Imperialibacter roseus strain P4T.</title>
        <authorList>
            <person name="Tizabi D.R."/>
            <person name="Bachvaroff T."/>
            <person name="Hill R.T."/>
        </authorList>
    </citation>
    <scope>NUCLEOTIDE SEQUENCE [LARGE SCALE GENOMIC DNA]</scope>
    <source>
        <strain evidence="2 3">P4T</strain>
    </source>
</reference>
<keyword evidence="1" id="KW-0812">Transmembrane</keyword>
<feature type="transmembrane region" description="Helical" evidence="1">
    <location>
        <begin position="36"/>
        <end position="61"/>
    </location>
</feature>
<dbReference type="Proteomes" id="UP001302349">
    <property type="component" value="Chromosome"/>
</dbReference>
<dbReference type="RefSeq" id="WP_317488976.1">
    <property type="nucleotide sequence ID" value="NZ_CP136051.1"/>
</dbReference>
<feature type="transmembrane region" description="Helical" evidence="1">
    <location>
        <begin position="73"/>
        <end position="93"/>
    </location>
</feature>
<name>A0ABZ0IP69_9BACT</name>
<evidence type="ECO:0000256" key="1">
    <source>
        <dbReference type="SAM" id="Phobius"/>
    </source>
</evidence>
<evidence type="ECO:0000313" key="2">
    <source>
        <dbReference type="EMBL" id="WOK06248.1"/>
    </source>
</evidence>
<keyword evidence="1" id="KW-1133">Transmembrane helix</keyword>
<keyword evidence="3" id="KW-1185">Reference proteome</keyword>
<evidence type="ECO:0000313" key="3">
    <source>
        <dbReference type="Proteomes" id="UP001302349"/>
    </source>
</evidence>
<keyword evidence="1" id="KW-0472">Membrane</keyword>
<organism evidence="2 3">
    <name type="scientific">Imperialibacter roseus</name>
    <dbReference type="NCBI Taxonomy" id="1324217"/>
    <lineage>
        <taxon>Bacteria</taxon>
        <taxon>Pseudomonadati</taxon>
        <taxon>Bacteroidota</taxon>
        <taxon>Cytophagia</taxon>
        <taxon>Cytophagales</taxon>
        <taxon>Flammeovirgaceae</taxon>
        <taxon>Imperialibacter</taxon>
    </lineage>
</organism>
<proteinExistence type="predicted"/>
<sequence>MNRSNYISLAASFIFLGLLQVTVLKNLVLGNYSSCFIYILPLLLIPLEVSAIALMATGFLYGISIDTFYDTPGIHAASAVLIMYLRPGLIRILTPGGGYDAGTQISAAELGWGWVLSYLIPLIFIHHVALFFIEAGNLGMFWVTLGKATMSSIFTLVVSLIILYIRMPQKGSRL</sequence>
<gene>
    <name evidence="2" type="ORF">RT717_24545</name>
</gene>
<feature type="transmembrane region" description="Helical" evidence="1">
    <location>
        <begin position="139"/>
        <end position="165"/>
    </location>
</feature>